<evidence type="ECO:0000256" key="5">
    <source>
        <dbReference type="SAM" id="Phobius"/>
    </source>
</evidence>
<feature type="transmembrane region" description="Helical" evidence="5">
    <location>
        <begin position="163"/>
        <end position="183"/>
    </location>
</feature>
<keyword evidence="2 5" id="KW-0812">Transmembrane</keyword>
<keyword evidence="4 5" id="KW-0472">Membrane</keyword>
<dbReference type="InterPro" id="IPR029039">
    <property type="entry name" value="Flavoprotein-like_sf"/>
</dbReference>
<keyword evidence="3 5" id="KW-1133">Transmembrane helix</keyword>
<dbReference type="InterPro" id="IPR003680">
    <property type="entry name" value="Flavodoxin_fold"/>
</dbReference>
<sequence length="221" mass="23741">MLASGGIYSEGPAAALDHATPYLKSVLAFIGITDVEVIRVEGVNRGPNGAANAVTAARAQIARIATVLSKQDSHMQGSTLSTSIAPAGKILQISLWSVQTLMFAAFILFGFQKLFMPAEALATMWQTQWPVEYPRLLRFTGFIDVAGGIGILLPALTRIQPRLTVFAALGCILLQICAIIFHATRGEFAALPLNFILLPLVAFILWGRGKRAPIALTRKPT</sequence>
<dbReference type="Pfam" id="PF13564">
    <property type="entry name" value="DoxX_2"/>
    <property type="match status" value="1"/>
</dbReference>
<dbReference type="InterPro" id="IPR032808">
    <property type="entry name" value="DoxX"/>
</dbReference>
<dbReference type="KEGG" id="sfd:USDA257_c19850"/>
<protein>
    <recommendedName>
        <fullName evidence="6">Flavodoxin-like fold domain-containing protein</fullName>
    </recommendedName>
</protein>
<feature type="transmembrane region" description="Helical" evidence="5">
    <location>
        <begin position="136"/>
        <end position="156"/>
    </location>
</feature>
<accession>I3X3W4</accession>
<dbReference type="HOGENOM" id="CLU_1249930_0_0_5"/>
<dbReference type="EMBL" id="CP003563">
    <property type="protein sequence ID" value="AFL50570.1"/>
    <property type="molecule type" value="Genomic_DNA"/>
</dbReference>
<name>I3X3W4_SINF2</name>
<dbReference type="AlphaFoldDB" id="I3X3W4"/>
<evidence type="ECO:0000313" key="7">
    <source>
        <dbReference type="EMBL" id="AFL50570.1"/>
    </source>
</evidence>
<feature type="domain" description="Flavodoxin-like fold" evidence="6">
    <location>
        <begin position="3"/>
        <end position="63"/>
    </location>
</feature>
<proteinExistence type="predicted"/>
<dbReference type="SUPFAM" id="SSF52218">
    <property type="entry name" value="Flavoproteins"/>
    <property type="match status" value="1"/>
</dbReference>
<feature type="transmembrane region" description="Helical" evidence="5">
    <location>
        <begin position="189"/>
        <end position="209"/>
    </location>
</feature>
<comment type="subcellular location">
    <subcellularLocation>
        <location evidence="1">Membrane</location>
        <topology evidence="1">Multi-pass membrane protein</topology>
    </subcellularLocation>
</comment>
<dbReference type="eggNOG" id="COG1182">
    <property type="taxonomic scope" value="Bacteria"/>
</dbReference>
<gene>
    <name evidence="7" type="ORF">USDA257_c19850</name>
</gene>
<dbReference type="GO" id="GO:0016020">
    <property type="term" value="C:membrane"/>
    <property type="evidence" value="ECO:0007669"/>
    <property type="project" value="UniProtKB-SubCell"/>
</dbReference>
<evidence type="ECO:0000256" key="4">
    <source>
        <dbReference type="ARBA" id="ARBA00023136"/>
    </source>
</evidence>
<dbReference type="Gene3D" id="3.40.50.360">
    <property type="match status" value="1"/>
</dbReference>
<evidence type="ECO:0000256" key="3">
    <source>
        <dbReference type="ARBA" id="ARBA00022989"/>
    </source>
</evidence>
<evidence type="ECO:0000259" key="6">
    <source>
        <dbReference type="Pfam" id="PF02525"/>
    </source>
</evidence>
<reference evidence="7 8" key="1">
    <citation type="journal article" date="2012" name="J. Bacteriol.">
        <title>Complete genome sequence of the broad-host-range strain Sinorhizobium fredii USDA257.</title>
        <authorList>
            <person name="Schuldes J."/>
            <person name="Rodriguez Orbegoso M."/>
            <person name="Schmeisser C."/>
            <person name="Krishnan H.B."/>
            <person name="Daniel R."/>
            <person name="Streit W.R."/>
        </authorList>
    </citation>
    <scope>NUCLEOTIDE SEQUENCE [LARGE SCALE GENOMIC DNA]</scope>
    <source>
        <strain evidence="7 8">USDA 257</strain>
    </source>
</reference>
<evidence type="ECO:0000256" key="2">
    <source>
        <dbReference type="ARBA" id="ARBA00022692"/>
    </source>
</evidence>
<dbReference type="Pfam" id="PF02525">
    <property type="entry name" value="Flavodoxin_2"/>
    <property type="match status" value="1"/>
</dbReference>
<evidence type="ECO:0000256" key="1">
    <source>
        <dbReference type="ARBA" id="ARBA00004141"/>
    </source>
</evidence>
<dbReference type="PATRIC" id="fig|1185652.3.peg.2051"/>
<evidence type="ECO:0000313" key="8">
    <source>
        <dbReference type="Proteomes" id="UP000006180"/>
    </source>
</evidence>
<dbReference type="Proteomes" id="UP000006180">
    <property type="component" value="Chromosome"/>
</dbReference>
<organism evidence="7 8">
    <name type="scientific">Sinorhizobium fredii (strain USDA 257)</name>
    <dbReference type="NCBI Taxonomy" id="1185652"/>
    <lineage>
        <taxon>Bacteria</taxon>
        <taxon>Pseudomonadati</taxon>
        <taxon>Pseudomonadota</taxon>
        <taxon>Alphaproteobacteria</taxon>
        <taxon>Hyphomicrobiales</taxon>
        <taxon>Rhizobiaceae</taxon>
        <taxon>Sinorhizobium/Ensifer group</taxon>
        <taxon>Sinorhizobium</taxon>
    </lineage>
</organism>
<feature type="transmembrane region" description="Helical" evidence="5">
    <location>
        <begin position="93"/>
        <end position="116"/>
    </location>
</feature>